<dbReference type="AlphaFoldDB" id="A0A542EI36"/>
<protein>
    <recommendedName>
        <fullName evidence="2 5">Methionyl-tRNA formyltransferase</fullName>
        <ecNumber evidence="2 5">2.1.2.9</ecNumber>
    </recommendedName>
</protein>
<comment type="function">
    <text evidence="5">Attaches a formyl group to the free amino group of methionyl-tRNA(fMet). The formyl group appears to play a dual role in the initiator identity of N-formylmethionyl-tRNA by promoting its recognition by IF2 and preventing the misappropriation of this tRNA by the elongation apparatus.</text>
</comment>
<dbReference type="InterPro" id="IPR011034">
    <property type="entry name" value="Formyl_transferase-like_C_sf"/>
</dbReference>
<dbReference type="SUPFAM" id="SSF53328">
    <property type="entry name" value="Formyltransferase"/>
    <property type="match status" value="1"/>
</dbReference>
<evidence type="ECO:0000256" key="3">
    <source>
        <dbReference type="ARBA" id="ARBA00022679"/>
    </source>
</evidence>
<dbReference type="InterPro" id="IPR005793">
    <property type="entry name" value="Formyl_trans_C"/>
</dbReference>
<comment type="catalytic activity">
    <reaction evidence="5">
        <text>L-methionyl-tRNA(fMet) + (6R)-10-formyltetrahydrofolate = N-formyl-L-methionyl-tRNA(fMet) + (6S)-5,6,7,8-tetrahydrofolate + H(+)</text>
        <dbReference type="Rhea" id="RHEA:24380"/>
        <dbReference type="Rhea" id="RHEA-COMP:9952"/>
        <dbReference type="Rhea" id="RHEA-COMP:9953"/>
        <dbReference type="ChEBI" id="CHEBI:15378"/>
        <dbReference type="ChEBI" id="CHEBI:57453"/>
        <dbReference type="ChEBI" id="CHEBI:78530"/>
        <dbReference type="ChEBI" id="CHEBI:78844"/>
        <dbReference type="ChEBI" id="CHEBI:195366"/>
        <dbReference type="EC" id="2.1.2.9"/>
    </reaction>
</comment>
<dbReference type="Proteomes" id="UP000320806">
    <property type="component" value="Unassembled WGS sequence"/>
</dbReference>
<dbReference type="CDD" id="cd08646">
    <property type="entry name" value="FMT_core_Met-tRNA-FMT_N"/>
    <property type="match status" value="1"/>
</dbReference>
<evidence type="ECO:0000259" key="6">
    <source>
        <dbReference type="Pfam" id="PF00551"/>
    </source>
</evidence>
<accession>A0A542EI36</accession>
<keyword evidence="9" id="KW-1185">Reference proteome</keyword>
<evidence type="ECO:0000256" key="2">
    <source>
        <dbReference type="ARBA" id="ARBA00012261"/>
    </source>
</evidence>
<sequence length="307" mass="32457">MRIVFAGTPEPAVPSLQALLESRHEVVGVVSRPDAPAGRGRSLRPSPVKEVAVREGLPVSTPGHPKEPDFQEWLRALQPDVCPVVAYGALVPRAVLDIPRHGWVNLHFSLLPAWRGAAPVQHALLHGDDVTGATTFLLEQGMDTGPVLGTMTETIKPSDTSGDLLQRLAGAGAGLLVATLDAMEEGTITPVPQPAEGVSTAPKITVDDARIRWHEPAFAIDRRVRACSPAPGAWTMFRDARLKIGSARPVDEPGLAPGELRVTKKAVFVGTGSGAVELGIVQPHGKKAVPAPDWARGARIEEGESLA</sequence>
<dbReference type="PANTHER" id="PTHR11138">
    <property type="entry name" value="METHIONYL-TRNA FORMYLTRANSFERASE"/>
    <property type="match status" value="1"/>
</dbReference>
<evidence type="ECO:0000256" key="5">
    <source>
        <dbReference type="HAMAP-Rule" id="MF_00182"/>
    </source>
</evidence>
<keyword evidence="3 5" id="KW-0808">Transferase</keyword>
<dbReference type="Pfam" id="PF00551">
    <property type="entry name" value="Formyl_trans_N"/>
    <property type="match status" value="1"/>
</dbReference>
<gene>
    <name evidence="5" type="primary">fmt</name>
    <name evidence="8" type="ORF">FB459_2518</name>
</gene>
<dbReference type="NCBIfam" id="TIGR00460">
    <property type="entry name" value="fmt"/>
    <property type="match status" value="1"/>
</dbReference>
<evidence type="ECO:0000256" key="4">
    <source>
        <dbReference type="ARBA" id="ARBA00022917"/>
    </source>
</evidence>
<dbReference type="Pfam" id="PF02911">
    <property type="entry name" value="Formyl_trans_C"/>
    <property type="match status" value="1"/>
</dbReference>
<dbReference type="EMBL" id="VFMO01000001">
    <property type="protein sequence ID" value="TQJ15000.1"/>
    <property type="molecule type" value="Genomic_DNA"/>
</dbReference>
<feature type="binding site" evidence="5">
    <location>
        <begin position="109"/>
        <end position="112"/>
    </location>
    <ligand>
        <name>(6S)-5,6,7,8-tetrahydrofolate</name>
        <dbReference type="ChEBI" id="CHEBI:57453"/>
    </ligand>
</feature>
<evidence type="ECO:0000313" key="8">
    <source>
        <dbReference type="EMBL" id="TQJ15000.1"/>
    </source>
</evidence>
<reference evidence="8 9" key="1">
    <citation type="submission" date="2019-06" db="EMBL/GenBank/DDBJ databases">
        <title>Sequencing the genomes of 1000 actinobacteria strains.</title>
        <authorList>
            <person name="Klenk H.-P."/>
        </authorList>
    </citation>
    <scope>NUCLEOTIDE SEQUENCE [LARGE SCALE GENOMIC DNA]</scope>
    <source>
        <strain evidence="8 9">DSM 19828</strain>
    </source>
</reference>
<dbReference type="InterPro" id="IPR002376">
    <property type="entry name" value="Formyl_transf_N"/>
</dbReference>
<dbReference type="EC" id="2.1.2.9" evidence="2 5"/>
<dbReference type="InterPro" id="IPR005794">
    <property type="entry name" value="Fmt"/>
</dbReference>
<comment type="similarity">
    <text evidence="1 5">Belongs to the Fmt family.</text>
</comment>
<evidence type="ECO:0000256" key="1">
    <source>
        <dbReference type="ARBA" id="ARBA00010699"/>
    </source>
</evidence>
<proteinExistence type="inferred from homology"/>
<dbReference type="PANTHER" id="PTHR11138:SF5">
    <property type="entry name" value="METHIONYL-TRNA FORMYLTRANSFERASE, MITOCHONDRIAL"/>
    <property type="match status" value="1"/>
</dbReference>
<dbReference type="HAMAP" id="MF_00182">
    <property type="entry name" value="Formyl_trans"/>
    <property type="match status" value="1"/>
</dbReference>
<feature type="domain" description="Formyl transferase N-terminal" evidence="6">
    <location>
        <begin position="1"/>
        <end position="179"/>
    </location>
</feature>
<dbReference type="InterPro" id="IPR036477">
    <property type="entry name" value="Formyl_transf_N_sf"/>
</dbReference>
<dbReference type="GO" id="GO:0004479">
    <property type="term" value="F:methionyl-tRNA formyltransferase activity"/>
    <property type="evidence" value="ECO:0007669"/>
    <property type="project" value="UniProtKB-UniRule"/>
</dbReference>
<dbReference type="Gene3D" id="3.40.50.12230">
    <property type="match status" value="1"/>
</dbReference>
<dbReference type="SUPFAM" id="SSF50486">
    <property type="entry name" value="FMT C-terminal domain-like"/>
    <property type="match status" value="1"/>
</dbReference>
<evidence type="ECO:0000313" key="9">
    <source>
        <dbReference type="Proteomes" id="UP000320806"/>
    </source>
</evidence>
<dbReference type="CDD" id="cd08704">
    <property type="entry name" value="Met_tRNA_FMT_C"/>
    <property type="match status" value="1"/>
</dbReference>
<comment type="caution">
    <text evidence="8">The sequence shown here is derived from an EMBL/GenBank/DDBJ whole genome shotgun (WGS) entry which is preliminary data.</text>
</comment>
<evidence type="ECO:0000259" key="7">
    <source>
        <dbReference type="Pfam" id="PF02911"/>
    </source>
</evidence>
<dbReference type="InterPro" id="IPR044135">
    <property type="entry name" value="Met-tRNA-FMT_C"/>
</dbReference>
<dbReference type="RefSeq" id="WP_129625029.1">
    <property type="nucleotide sequence ID" value="NZ_BAABCI010000006.1"/>
</dbReference>
<dbReference type="FunFam" id="3.40.50.12230:FF:000001">
    <property type="entry name" value="Methionyl-tRNA formyltransferase"/>
    <property type="match status" value="1"/>
</dbReference>
<feature type="domain" description="Formyl transferase C-terminal" evidence="7">
    <location>
        <begin position="203"/>
        <end position="298"/>
    </location>
</feature>
<name>A0A542EI36_9MICO</name>
<dbReference type="GO" id="GO:0005829">
    <property type="term" value="C:cytosol"/>
    <property type="evidence" value="ECO:0007669"/>
    <property type="project" value="TreeGrafter"/>
</dbReference>
<dbReference type="InterPro" id="IPR041711">
    <property type="entry name" value="Met-tRNA-FMT_N"/>
</dbReference>
<organism evidence="8 9">
    <name type="scientific">Yimella lutea</name>
    <dbReference type="NCBI Taxonomy" id="587872"/>
    <lineage>
        <taxon>Bacteria</taxon>
        <taxon>Bacillati</taxon>
        <taxon>Actinomycetota</taxon>
        <taxon>Actinomycetes</taxon>
        <taxon>Micrococcales</taxon>
        <taxon>Dermacoccaceae</taxon>
        <taxon>Yimella</taxon>
    </lineage>
</organism>
<dbReference type="OrthoDB" id="9802815at2"/>
<keyword evidence="4 5" id="KW-0648">Protein biosynthesis</keyword>